<sequence>MHIEDTLKDSFQSNDSGSDGSLPFGVIKEGAVERQDLPEDVWGAFVCIILKDLPDILVGHTEFEKLMRLSFGMTCAVLNFVLQFSFLYWIGKWVVVPAVSDVQKDYRRYHAEMFDEDGQMLEMDHFMEWPLRERMCNLVLTDFKFTFAVLFLWVGNCLIDIRRSQRLCRGIMSLPRLPRETSITEMVVEEGTGDGEEHLLVCISGFFRALIIAVIVVPKYGIAILLSIFGCTWLTATESFSDLILNSLALVFVVDIDEIIYEAFIPEALKHSMSCFKIATPEHKGEEEDHAAKKLASVRAAYMRSWQTLLFDFLIVYVFMKFQWVLPHYKWDIRDRCAAAATMEVGQALCQPWEADCFPVSR</sequence>
<organism evidence="2">
    <name type="scientific">Zooxanthella nutricula</name>
    <dbReference type="NCBI Taxonomy" id="1333877"/>
    <lineage>
        <taxon>Eukaryota</taxon>
        <taxon>Sar</taxon>
        <taxon>Alveolata</taxon>
        <taxon>Dinophyceae</taxon>
        <taxon>Peridiniales</taxon>
        <taxon>Peridiniales incertae sedis</taxon>
        <taxon>Zooxanthella</taxon>
    </lineage>
</organism>
<keyword evidence="1" id="KW-1133">Transmembrane helix</keyword>
<feature type="transmembrane region" description="Helical" evidence="1">
    <location>
        <begin position="209"/>
        <end position="236"/>
    </location>
</feature>
<dbReference type="AlphaFoldDB" id="A0A6U6UJQ0"/>
<keyword evidence="1" id="KW-0472">Membrane</keyword>
<keyword evidence="1" id="KW-0812">Transmembrane</keyword>
<evidence type="ECO:0000313" key="2">
    <source>
        <dbReference type="EMBL" id="CAD9638444.1"/>
    </source>
</evidence>
<feature type="transmembrane region" description="Helical" evidence="1">
    <location>
        <begin position="138"/>
        <end position="159"/>
    </location>
</feature>
<protein>
    <submittedName>
        <fullName evidence="2">Uncharacterized protein</fullName>
    </submittedName>
</protein>
<evidence type="ECO:0000256" key="1">
    <source>
        <dbReference type="SAM" id="Phobius"/>
    </source>
</evidence>
<feature type="transmembrane region" description="Helical" evidence="1">
    <location>
        <begin position="69"/>
        <end position="90"/>
    </location>
</feature>
<accession>A0A6U6UJQ0</accession>
<proteinExistence type="predicted"/>
<dbReference type="EMBL" id="HBGW01088791">
    <property type="protein sequence ID" value="CAD9638444.1"/>
    <property type="molecule type" value="Transcribed_RNA"/>
</dbReference>
<reference evidence="2" key="1">
    <citation type="submission" date="2021-01" db="EMBL/GenBank/DDBJ databases">
        <authorList>
            <person name="Corre E."/>
            <person name="Pelletier E."/>
            <person name="Niang G."/>
            <person name="Scheremetjew M."/>
            <person name="Finn R."/>
            <person name="Kale V."/>
            <person name="Holt S."/>
            <person name="Cochrane G."/>
            <person name="Meng A."/>
            <person name="Brown T."/>
            <person name="Cohen L."/>
        </authorList>
    </citation>
    <scope>NUCLEOTIDE SEQUENCE</scope>
    <source>
        <strain evidence="2">RCC3387</strain>
    </source>
</reference>
<name>A0A6U6UJQ0_9DINO</name>
<gene>
    <name evidence="2" type="ORF">BRAN1462_LOCUS56266</name>
</gene>
<feature type="transmembrane region" description="Helical" evidence="1">
    <location>
        <begin position="306"/>
        <end position="326"/>
    </location>
</feature>